<dbReference type="SUPFAM" id="SSF48403">
    <property type="entry name" value="Ankyrin repeat"/>
    <property type="match status" value="4"/>
</dbReference>
<dbReference type="Proteomes" id="UP001273166">
    <property type="component" value="Unassembled WGS sequence"/>
</dbReference>
<evidence type="ECO:0000256" key="4">
    <source>
        <dbReference type="SAM" id="MobiDB-lite"/>
    </source>
</evidence>
<feature type="repeat" description="ANK" evidence="3">
    <location>
        <begin position="182"/>
        <end position="214"/>
    </location>
</feature>
<dbReference type="InterPro" id="IPR036770">
    <property type="entry name" value="Ankyrin_rpt-contain_sf"/>
</dbReference>
<reference evidence="5" key="1">
    <citation type="journal article" date="2023" name="Mol. Phylogenet. Evol.">
        <title>Genome-scale phylogeny and comparative genomics of the fungal order Sordariales.</title>
        <authorList>
            <person name="Hensen N."/>
            <person name="Bonometti L."/>
            <person name="Westerberg I."/>
            <person name="Brannstrom I.O."/>
            <person name="Guillou S."/>
            <person name="Cros-Aarteil S."/>
            <person name="Calhoun S."/>
            <person name="Haridas S."/>
            <person name="Kuo A."/>
            <person name="Mondo S."/>
            <person name="Pangilinan J."/>
            <person name="Riley R."/>
            <person name="LaButti K."/>
            <person name="Andreopoulos B."/>
            <person name="Lipzen A."/>
            <person name="Chen C."/>
            <person name="Yan M."/>
            <person name="Daum C."/>
            <person name="Ng V."/>
            <person name="Clum A."/>
            <person name="Steindorff A."/>
            <person name="Ohm R.A."/>
            <person name="Martin F."/>
            <person name="Silar P."/>
            <person name="Natvig D.O."/>
            <person name="Lalanne C."/>
            <person name="Gautier V."/>
            <person name="Ament-Velasquez S.L."/>
            <person name="Kruys A."/>
            <person name="Hutchinson M.I."/>
            <person name="Powell A.J."/>
            <person name="Barry K."/>
            <person name="Miller A.N."/>
            <person name="Grigoriev I.V."/>
            <person name="Debuchy R."/>
            <person name="Gladieux P."/>
            <person name="Hiltunen Thoren M."/>
            <person name="Johannesson H."/>
        </authorList>
    </citation>
    <scope>NUCLEOTIDE SEQUENCE</scope>
    <source>
        <strain evidence="5">CBS 333.67</strain>
    </source>
</reference>
<keyword evidence="6" id="KW-1185">Reference proteome</keyword>
<dbReference type="InterPro" id="IPR002110">
    <property type="entry name" value="Ankyrin_rpt"/>
</dbReference>
<dbReference type="PROSITE" id="PS50088">
    <property type="entry name" value="ANK_REPEAT"/>
    <property type="match status" value="2"/>
</dbReference>
<keyword evidence="1" id="KW-0677">Repeat</keyword>
<feature type="repeat" description="ANK" evidence="3">
    <location>
        <begin position="873"/>
        <end position="905"/>
    </location>
</feature>
<evidence type="ECO:0008006" key="7">
    <source>
        <dbReference type="Google" id="ProtNLM"/>
    </source>
</evidence>
<evidence type="ECO:0000256" key="1">
    <source>
        <dbReference type="ARBA" id="ARBA00022737"/>
    </source>
</evidence>
<comment type="caution">
    <text evidence="5">The sequence shown here is derived from an EMBL/GenBank/DDBJ whole genome shotgun (WGS) entry which is preliminary data.</text>
</comment>
<evidence type="ECO:0000256" key="3">
    <source>
        <dbReference type="PROSITE-ProRule" id="PRU00023"/>
    </source>
</evidence>
<dbReference type="GeneID" id="87883384"/>
<feature type="compositionally biased region" description="Basic and acidic residues" evidence="4">
    <location>
        <begin position="1253"/>
        <end position="1270"/>
    </location>
</feature>
<evidence type="ECO:0000313" key="6">
    <source>
        <dbReference type="Proteomes" id="UP001273166"/>
    </source>
</evidence>
<accession>A0AAJ0GYD7</accession>
<dbReference type="PANTHER" id="PTHR24126:SF14">
    <property type="entry name" value="ANK_REP_REGION DOMAIN-CONTAINING PROTEIN"/>
    <property type="match status" value="1"/>
</dbReference>
<feature type="region of interest" description="Disordered" evidence="4">
    <location>
        <begin position="1211"/>
        <end position="1270"/>
    </location>
</feature>
<evidence type="ECO:0000313" key="5">
    <source>
        <dbReference type="EMBL" id="KAK3308452.1"/>
    </source>
</evidence>
<reference evidence="5" key="2">
    <citation type="submission" date="2023-06" db="EMBL/GenBank/DDBJ databases">
        <authorList>
            <consortium name="Lawrence Berkeley National Laboratory"/>
            <person name="Mondo S.J."/>
            <person name="Hensen N."/>
            <person name="Bonometti L."/>
            <person name="Westerberg I."/>
            <person name="Brannstrom I.O."/>
            <person name="Guillou S."/>
            <person name="Cros-Aarteil S."/>
            <person name="Calhoun S."/>
            <person name="Haridas S."/>
            <person name="Kuo A."/>
            <person name="Pangilinan J."/>
            <person name="Riley R."/>
            <person name="Labutti K."/>
            <person name="Andreopoulos B."/>
            <person name="Lipzen A."/>
            <person name="Chen C."/>
            <person name="Yanf M."/>
            <person name="Daum C."/>
            <person name="Ng V."/>
            <person name="Clum A."/>
            <person name="Steindorff A."/>
            <person name="Ohm R."/>
            <person name="Martin F."/>
            <person name="Silar P."/>
            <person name="Natvig D."/>
            <person name="Lalanne C."/>
            <person name="Gautier V."/>
            <person name="Ament-Velasquez S.L."/>
            <person name="Kruys A."/>
            <person name="Hutchinson M.I."/>
            <person name="Powell A.J."/>
            <person name="Barry K."/>
            <person name="Miller A.N."/>
            <person name="Grigoriev I.V."/>
            <person name="Debuchy R."/>
            <person name="Gladieux P."/>
            <person name="Thoren M.H."/>
            <person name="Johannesson H."/>
        </authorList>
    </citation>
    <scope>NUCLEOTIDE SEQUENCE</scope>
    <source>
        <strain evidence="5">CBS 333.67</strain>
    </source>
</reference>
<dbReference type="Pfam" id="PF12796">
    <property type="entry name" value="Ank_2"/>
    <property type="match status" value="1"/>
</dbReference>
<gene>
    <name evidence="5" type="ORF">B0T15DRAFT_390743</name>
</gene>
<dbReference type="SMART" id="SM00248">
    <property type="entry name" value="ANK"/>
    <property type="match status" value="13"/>
</dbReference>
<keyword evidence="2 3" id="KW-0040">ANK repeat</keyword>
<dbReference type="PROSITE" id="PS50297">
    <property type="entry name" value="ANK_REP_REGION"/>
    <property type="match status" value="1"/>
</dbReference>
<dbReference type="Gene3D" id="1.25.40.20">
    <property type="entry name" value="Ankyrin repeat-containing domain"/>
    <property type="match status" value="4"/>
</dbReference>
<name>A0AAJ0GYD7_9PEZI</name>
<dbReference type="RefSeq" id="XP_062724232.1">
    <property type="nucleotide sequence ID" value="XM_062864555.1"/>
</dbReference>
<evidence type="ECO:0000256" key="2">
    <source>
        <dbReference type="ARBA" id="ARBA00023043"/>
    </source>
</evidence>
<dbReference type="EMBL" id="JAUDZG010000002">
    <property type="protein sequence ID" value="KAK3308452.1"/>
    <property type="molecule type" value="Genomic_DNA"/>
</dbReference>
<organism evidence="5 6">
    <name type="scientific">Chaetomium strumarium</name>
    <dbReference type="NCBI Taxonomy" id="1170767"/>
    <lineage>
        <taxon>Eukaryota</taxon>
        <taxon>Fungi</taxon>
        <taxon>Dikarya</taxon>
        <taxon>Ascomycota</taxon>
        <taxon>Pezizomycotina</taxon>
        <taxon>Sordariomycetes</taxon>
        <taxon>Sordariomycetidae</taxon>
        <taxon>Sordariales</taxon>
        <taxon>Chaetomiaceae</taxon>
        <taxon>Chaetomium</taxon>
    </lineage>
</organism>
<feature type="compositionally biased region" description="Basic and acidic residues" evidence="4">
    <location>
        <begin position="1225"/>
        <end position="1245"/>
    </location>
</feature>
<dbReference type="PANTHER" id="PTHR24126">
    <property type="entry name" value="ANKYRIN REPEAT, PH AND SEC7 DOMAIN CONTAINING PROTEIN SECG-RELATED"/>
    <property type="match status" value="1"/>
</dbReference>
<protein>
    <recommendedName>
        <fullName evidence="7">Ankyrin repeat protein</fullName>
    </recommendedName>
</protein>
<sequence length="1360" mass="151979">MENEIKQATRLLQAQRAADRDEQRLSWIRNRFSSQAGSEFTTREVNKVLAEVVEADGSVGVVKALLALGADVNYVRRRHSTTWNKLTQRNDPRERSNVLLRATMRCRPETVRALAARADQANLDGVLHHAIARGNLAVLAALLEHGASPVHLHDDFQEIVYHNRVDLLRVLLSGHHLPCLACRSTGLRIAVEHRSLEVMRLLLDHWADVNYGDAIALTRAVELSRPDLVALLLSGPVQPSSRSLDSAVGKVRQLLEMRNTTSDHEILELCLSAGATGPETLRLITEGLVEFVKRRQTPLVGTILRYKRPPGQYEAAALIEAIRAEQLDVVAKLLEFSPSQTSLAIAISQTVSVGSPQFRYEATRLLIESGARGPCAAEALVKTVHCLVADLRRGDKLSIERDMRLFYLLLHEGNAEINFEKGEALQIAVRSACVDVAEEIIAKGPSPDSLGAALAWAMDVQDRQKKQRLVELLVRRHVNEDAAGKALVAAFTSEPDNVALIELLLTRASVNYNNGEVFIYAVRNFRLETFHLLLGQGIDYKALFTAILEALKTSKLERRTLFGELLSRLQLDHLNTALKYVVLEEETDLVLARMLLDSGAEAAHEDGLCVKHAATALNRDLLRLLSDYVGHDGNVYSQAFAAIINRDKRWLAFEHLELIDILLQHGASRHMAGKAMVEIVDHLACQRAQSDLAEAFLRKLFAAGVDVNYENGKAISIAASRGDPWLLSLLLANGATSSSATLALTAAIMAHHTEELLLELIALFSDPRSAIPDFDRSIPGMPPPILMCLKSYGHSVAVLDGLVKAGCRIETTVPMQVLSGATRDRGDRRVSSEPEAASVLMWTLLQEEGLISPAVIRALVQHGANMSYATPISRTTPLLLAVKSGRLDIVQLLLDSGAKASTKDALGHSALFYASRAGNTDLVRLLLKSKPVVNDGSLHEASRGFHVQTMELLLEAGHDPNYRSIKHAGRTALGEIALNAIPPTDVATAEEALDLLSSVDASPLLKVHGKTVIFLALDNQHNESITRLLLDRMLYRTLNSHENTYQQGLLHYSPTMYVSKGILLGPGSETLLQLLKAHGCEDRFYASMEETQPPDAVGLPEEIRDYERDRRARERQNRLVEEDHANTIRREREKAIAVAQLEDDKHHRSIQHREDLSQQQRRHRGLEHHQAILMDAEKHHSDAQIQMSHANVQSTLRWQRHNDDLAMISQKRHADLSHRQQAHQQRLDQRRDKAAQDHVDRDLGHARSLANMRDAHRQRSQEREDRHAQQLSYENRKMMQEYELMWRAKQLEKEGRHEQLAAGRERHGMKMTELRTQRGNIIGQVNLEELRRWQESERSKGMTMMNLGQVRVQGRLGMLT</sequence>
<proteinExistence type="predicted"/>